<dbReference type="Pfam" id="PF07876">
    <property type="entry name" value="Dabb"/>
    <property type="match status" value="1"/>
</dbReference>
<comment type="caution">
    <text evidence="2">The sequence shown here is derived from an EMBL/GenBank/DDBJ whole genome shotgun (WGS) entry which is preliminary data.</text>
</comment>
<organism evidence="2 3">
    <name type="scientific">Streptomyces cavernicola</name>
    <dbReference type="NCBI Taxonomy" id="3043613"/>
    <lineage>
        <taxon>Bacteria</taxon>
        <taxon>Bacillati</taxon>
        <taxon>Actinomycetota</taxon>
        <taxon>Actinomycetes</taxon>
        <taxon>Kitasatosporales</taxon>
        <taxon>Streptomycetaceae</taxon>
        <taxon>Streptomyces</taxon>
    </lineage>
</organism>
<name>A0ABT6SL18_9ACTN</name>
<dbReference type="SMART" id="SM00886">
    <property type="entry name" value="Dabb"/>
    <property type="match status" value="1"/>
</dbReference>
<dbReference type="EMBL" id="JASCIQ010000052">
    <property type="protein sequence ID" value="MDI3408764.1"/>
    <property type="molecule type" value="Genomic_DNA"/>
</dbReference>
<dbReference type="Gene3D" id="3.30.70.100">
    <property type="match status" value="1"/>
</dbReference>
<evidence type="ECO:0000313" key="2">
    <source>
        <dbReference type="EMBL" id="MDI3408764.1"/>
    </source>
</evidence>
<sequence length="198" mass="21421">MTRWVALLPAEGSESYEKAGTAAGVSASAVGPDLPGSFGGLGATWDLTSERSPAEVAAGLGLPEPLEAVALTPMHWSVVPLDGQRVKRTLLLAVRPGTAAELVARLEAELLAMPAHISTIRSWALSRVDQERTPSRWTHCWEQEFADVEGLTGEYLGHPFHWTCVDRWFDNEVPGAGVVEPLVAHVFCWSERAVLVDD</sequence>
<accession>A0ABT6SL18</accession>
<dbReference type="CDD" id="cd16448">
    <property type="entry name" value="RING-H2"/>
    <property type="match status" value="1"/>
</dbReference>
<dbReference type="SUPFAM" id="SSF54909">
    <property type="entry name" value="Dimeric alpha+beta barrel"/>
    <property type="match status" value="1"/>
</dbReference>
<feature type="domain" description="Stress-response A/B barrel" evidence="1">
    <location>
        <begin position="86"/>
        <end position="187"/>
    </location>
</feature>
<dbReference type="InterPro" id="IPR013097">
    <property type="entry name" value="Dabb"/>
</dbReference>
<protein>
    <submittedName>
        <fullName evidence="2">Dabb family protein</fullName>
    </submittedName>
</protein>
<dbReference type="InterPro" id="IPR011008">
    <property type="entry name" value="Dimeric_a/b-barrel"/>
</dbReference>
<keyword evidence="3" id="KW-1185">Reference proteome</keyword>
<reference evidence="2 3" key="1">
    <citation type="submission" date="2023-05" db="EMBL/GenBank/DDBJ databases">
        <title>Draft genome sequence of Streptomyces sp. B-S-A6 isolated from a cave soil in Thailand.</title>
        <authorList>
            <person name="Chamroensaksri N."/>
            <person name="Muangham S."/>
        </authorList>
    </citation>
    <scope>NUCLEOTIDE SEQUENCE [LARGE SCALE GENOMIC DNA]</scope>
    <source>
        <strain evidence="2 3">B-S-A6</strain>
    </source>
</reference>
<dbReference type="Proteomes" id="UP001223978">
    <property type="component" value="Unassembled WGS sequence"/>
</dbReference>
<gene>
    <name evidence="2" type="ORF">QIS96_33730</name>
</gene>
<evidence type="ECO:0000259" key="1">
    <source>
        <dbReference type="PROSITE" id="PS51502"/>
    </source>
</evidence>
<dbReference type="RefSeq" id="WP_282546645.1">
    <property type="nucleotide sequence ID" value="NZ_JASCIQ010000052.1"/>
</dbReference>
<evidence type="ECO:0000313" key="3">
    <source>
        <dbReference type="Proteomes" id="UP001223978"/>
    </source>
</evidence>
<dbReference type="PROSITE" id="PS51502">
    <property type="entry name" value="S_R_A_B_BARREL"/>
    <property type="match status" value="1"/>
</dbReference>
<proteinExistence type="predicted"/>